<feature type="transmembrane region" description="Helical" evidence="1">
    <location>
        <begin position="66"/>
        <end position="93"/>
    </location>
</feature>
<evidence type="ECO:0000313" key="3">
    <source>
        <dbReference type="Proteomes" id="UP000019063"/>
    </source>
</evidence>
<evidence type="ECO:0000313" key="2">
    <source>
        <dbReference type="EMBL" id="ETW11706.1"/>
    </source>
</evidence>
<evidence type="ECO:0000256" key="1">
    <source>
        <dbReference type="SAM" id="Phobius"/>
    </source>
</evidence>
<accession>W4HHS5</accession>
<dbReference type="Proteomes" id="UP000019063">
    <property type="component" value="Unassembled WGS sequence"/>
</dbReference>
<keyword evidence="1" id="KW-1133">Transmembrane helix</keyword>
<organism evidence="2 3">
    <name type="scientific">Roseivivax marinus</name>
    <dbReference type="NCBI Taxonomy" id="1379903"/>
    <lineage>
        <taxon>Bacteria</taxon>
        <taxon>Pseudomonadati</taxon>
        <taxon>Pseudomonadota</taxon>
        <taxon>Alphaproteobacteria</taxon>
        <taxon>Rhodobacterales</taxon>
        <taxon>Roseobacteraceae</taxon>
        <taxon>Roseivivax</taxon>
    </lineage>
</organism>
<dbReference type="EMBL" id="AQQW01000010">
    <property type="protein sequence ID" value="ETW11706.1"/>
    <property type="molecule type" value="Genomic_DNA"/>
</dbReference>
<dbReference type="eggNOG" id="COG0586">
    <property type="taxonomic scope" value="Bacteria"/>
</dbReference>
<name>W4HHS5_9RHOB</name>
<protein>
    <recommendedName>
        <fullName evidence="4">DedA family protein</fullName>
    </recommendedName>
</protein>
<dbReference type="AlphaFoldDB" id="W4HHS5"/>
<feature type="transmembrane region" description="Helical" evidence="1">
    <location>
        <begin position="40"/>
        <end position="59"/>
    </location>
</feature>
<comment type="caution">
    <text evidence="2">The sequence shown here is derived from an EMBL/GenBank/DDBJ whole genome shotgun (WGS) entry which is preliminary data.</text>
</comment>
<proteinExistence type="predicted"/>
<sequence>MTRRFAGRPRVLCAVFRFIPGARFIAPVLIATATGIRSRTYLPITFCSAMIWGILLVTIGRKIALLVTYVWGHVWSAHGPLVVAGAALVFYILKVTWRYFRSAE</sequence>
<gene>
    <name evidence="2" type="ORF">ATO8_15703</name>
</gene>
<evidence type="ECO:0008006" key="4">
    <source>
        <dbReference type="Google" id="ProtNLM"/>
    </source>
</evidence>
<reference evidence="2 3" key="1">
    <citation type="journal article" date="2014" name="Antonie Van Leeuwenhoek">
        <title>Roseivivax atlanticus sp. nov., isolated from surface seawater of the Atlantic Ocean.</title>
        <authorList>
            <person name="Li G."/>
            <person name="Lai Q."/>
            <person name="Liu X."/>
            <person name="Sun F."/>
            <person name="Shao Z."/>
        </authorList>
    </citation>
    <scope>NUCLEOTIDE SEQUENCE [LARGE SCALE GENOMIC DNA]</scope>
    <source>
        <strain evidence="2 3">22II-s10s</strain>
    </source>
</reference>
<keyword evidence="1" id="KW-0472">Membrane</keyword>
<keyword evidence="1" id="KW-0812">Transmembrane</keyword>
<keyword evidence="3" id="KW-1185">Reference proteome</keyword>